<name>A0A9X2FEY8_9BACT</name>
<dbReference type="EMBL" id="JAMXLR010000082">
    <property type="protein sequence ID" value="MCO6046973.1"/>
    <property type="molecule type" value="Genomic_DNA"/>
</dbReference>
<gene>
    <name evidence="1" type="ORF">NG895_23995</name>
</gene>
<evidence type="ECO:0008006" key="3">
    <source>
        <dbReference type="Google" id="ProtNLM"/>
    </source>
</evidence>
<accession>A0A9X2FEY8</accession>
<reference evidence="1" key="1">
    <citation type="submission" date="2022-06" db="EMBL/GenBank/DDBJ databases">
        <title>Aeoliella straminimaris, a novel planctomycete from sediments.</title>
        <authorList>
            <person name="Vitorino I.R."/>
            <person name="Lage O.M."/>
        </authorList>
    </citation>
    <scope>NUCLEOTIDE SEQUENCE</scope>
    <source>
        <strain evidence="1">ICT_H6.2</strain>
    </source>
</reference>
<sequence>MREDLIAYALGELDDDDRLRIEQALAEDPELRDELEQVRDCLGDPQCGKPTNPIPRGLADRTTASVLAGCAESEEEEYRPMGIAAATGFMTPMDMTVALGILLAVGSLLTPALYSARNHSQQINCTNNLRQLGVLLTQYSEEHRGYYPVVRPDEHVGIFATRLREADYMQGEAFDQLFVCPDSPVAEQIERSGHGFHVPTTAELAVAKGNWLTELKQMSAGSYAYQPGYVRGKCYLPARNRRNCLVPVLADEPSMVENYQTGANHGGNIVNTLFQDGSVRSLEAPMVPRVNDHLFINNQGEPTLSDTWNDAVVLRSGVTPRTHFPTQQMPEPVYRIFFKLQIRHPVGVQSSAAQ</sequence>
<evidence type="ECO:0000313" key="2">
    <source>
        <dbReference type="Proteomes" id="UP001155241"/>
    </source>
</evidence>
<organism evidence="1 2">
    <name type="scientific">Aeoliella straminimaris</name>
    <dbReference type="NCBI Taxonomy" id="2954799"/>
    <lineage>
        <taxon>Bacteria</taxon>
        <taxon>Pseudomonadati</taxon>
        <taxon>Planctomycetota</taxon>
        <taxon>Planctomycetia</taxon>
        <taxon>Pirellulales</taxon>
        <taxon>Lacipirellulaceae</taxon>
        <taxon>Aeoliella</taxon>
    </lineage>
</organism>
<comment type="caution">
    <text evidence="1">The sequence shown here is derived from an EMBL/GenBank/DDBJ whole genome shotgun (WGS) entry which is preliminary data.</text>
</comment>
<evidence type="ECO:0000313" key="1">
    <source>
        <dbReference type="EMBL" id="MCO6046973.1"/>
    </source>
</evidence>
<protein>
    <recommendedName>
        <fullName evidence="3">Prepilin-type processing-associated H-X9-DG protein</fullName>
    </recommendedName>
</protein>
<dbReference type="Gene3D" id="1.10.10.1320">
    <property type="entry name" value="Anti-sigma factor, zinc-finger domain"/>
    <property type="match status" value="1"/>
</dbReference>
<keyword evidence="2" id="KW-1185">Reference proteome</keyword>
<dbReference type="InterPro" id="IPR041916">
    <property type="entry name" value="Anti_sigma_zinc_sf"/>
</dbReference>
<dbReference type="RefSeq" id="WP_252855087.1">
    <property type="nucleotide sequence ID" value="NZ_JAMXLR010000082.1"/>
</dbReference>
<dbReference type="Proteomes" id="UP001155241">
    <property type="component" value="Unassembled WGS sequence"/>
</dbReference>
<dbReference type="AlphaFoldDB" id="A0A9X2FEY8"/>
<proteinExistence type="predicted"/>